<evidence type="ECO:0000259" key="9">
    <source>
        <dbReference type="PROSITE" id="PS50923"/>
    </source>
</evidence>
<dbReference type="GO" id="GO:0046872">
    <property type="term" value="F:metal ion binding"/>
    <property type="evidence" value="ECO:0007669"/>
    <property type="project" value="UniProtKB-KW"/>
</dbReference>
<keyword evidence="8" id="KW-0768">Sushi</keyword>
<dbReference type="InterPro" id="IPR000436">
    <property type="entry name" value="Sushi_SCR_CCP_dom"/>
</dbReference>
<evidence type="ECO:0000313" key="10">
    <source>
        <dbReference type="Ensembl" id="ENSPCLP00000022362.1"/>
    </source>
</evidence>
<dbReference type="GO" id="GO:0006979">
    <property type="term" value="P:response to oxidative stress"/>
    <property type="evidence" value="ECO:0007669"/>
    <property type="project" value="InterPro"/>
</dbReference>
<keyword evidence="11" id="KW-1185">Reference proteome</keyword>
<keyword evidence="3" id="KW-0732">Signal</keyword>
<dbReference type="SUPFAM" id="SSF57535">
    <property type="entry name" value="Complement control module/SCR domain"/>
    <property type="match status" value="1"/>
</dbReference>
<dbReference type="PANTHER" id="PTHR11475">
    <property type="entry name" value="OXIDASE/PEROXIDASE"/>
    <property type="match status" value="1"/>
</dbReference>
<comment type="subcellular location">
    <subcellularLocation>
        <location evidence="1">Secreted</location>
    </subcellularLocation>
</comment>
<dbReference type="Ensembl" id="ENSPCLT00000030912.1">
    <property type="protein sequence ID" value="ENSPCLP00000022362.1"/>
    <property type="gene ID" value="ENSPCLG00000019600.1"/>
</dbReference>
<dbReference type="GO" id="GO:0004601">
    <property type="term" value="F:peroxidase activity"/>
    <property type="evidence" value="ECO:0007669"/>
    <property type="project" value="InterPro"/>
</dbReference>
<dbReference type="Gene3D" id="2.10.70.10">
    <property type="entry name" value="Complement Module, domain 1"/>
    <property type="match status" value="1"/>
</dbReference>
<name>A0A669QNN8_PHACC</name>
<evidence type="ECO:0000256" key="6">
    <source>
        <dbReference type="ARBA" id="ARBA00023180"/>
    </source>
</evidence>
<dbReference type="GO" id="GO:0005615">
    <property type="term" value="C:extracellular space"/>
    <property type="evidence" value="ECO:0007669"/>
    <property type="project" value="TreeGrafter"/>
</dbReference>
<dbReference type="PANTHER" id="PTHR11475:SF60">
    <property type="entry name" value="THYROID PEROXIDASE"/>
    <property type="match status" value="1"/>
</dbReference>
<protein>
    <submittedName>
        <fullName evidence="10">Thyroid peroxidase</fullName>
    </submittedName>
</protein>
<evidence type="ECO:0000256" key="1">
    <source>
        <dbReference type="ARBA" id="ARBA00004613"/>
    </source>
</evidence>
<proteinExistence type="predicted"/>
<keyword evidence="7" id="KW-0408">Iron</keyword>
<dbReference type="InterPro" id="IPR010255">
    <property type="entry name" value="Haem_peroxidase_sf"/>
</dbReference>
<dbReference type="InterPro" id="IPR037120">
    <property type="entry name" value="Haem_peroxidase_sf_animal"/>
</dbReference>
<dbReference type="Pfam" id="PF00084">
    <property type="entry name" value="Sushi"/>
    <property type="match status" value="1"/>
</dbReference>
<evidence type="ECO:0000313" key="11">
    <source>
        <dbReference type="Proteomes" id="UP000472261"/>
    </source>
</evidence>
<reference evidence="10" key="1">
    <citation type="submission" date="2025-08" db="UniProtKB">
        <authorList>
            <consortium name="Ensembl"/>
        </authorList>
    </citation>
    <scope>IDENTIFICATION</scope>
</reference>
<dbReference type="SUPFAM" id="SSF48113">
    <property type="entry name" value="Heme-dependent peroxidases"/>
    <property type="match status" value="1"/>
</dbReference>
<dbReference type="GO" id="GO:0020037">
    <property type="term" value="F:heme binding"/>
    <property type="evidence" value="ECO:0007669"/>
    <property type="project" value="InterPro"/>
</dbReference>
<reference evidence="10" key="2">
    <citation type="submission" date="2025-09" db="UniProtKB">
        <authorList>
            <consortium name="Ensembl"/>
        </authorList>
    </citation>
    <scope>IDENTIFICATION</scope>
</reference>
<keyword evidence="4" id="KW-0677">Repeat</keyword>
<dbReference type="AlphaFoldDB" id="A0A669QNN8"/>
<keyword evidence="6" id="KW-0325">Glycoprotein</keyword>
<dbReference type="FunFam" id="2.10.70.10:FF:000003">
    <property type="entry name" value="Versican core protein"/>
    <property type="match status" value="1"/>
</dbReference>
<dbReference type="SMART" id="SM00032">
    <property type="entry name" value="CCP"/>
    <property type="match status" value="1"/>
</dbReference>
<keyword evidence="7" id="KW-0349">Heme</keyword>
<keyword evidence="7" id="KW-0479">Metal-binding</keyword>
<evidence type="ECO:0000256" key="4">
    <source>
        <dbReference type="ARBA" id="ARBA00022737"/>
    </source>
</evidence>
<keyword evidence="2" id="KW-0964">Secreted</keyword>
<dbReference type="InterPro" id="IPR035976">
    <property type="entry name" value="Sushi/SCR/CCP_sf"/>
</dbReference>
<dbReference type="FunFam" id="1.10.640.10:FF:000010">
    <property type="entry name" value="Thyroid peroxidase"/>
    <property type="match status" value="1"/>
</dbReference>
<dbReference type="InterPro" id="IPR019791">
    <property type="entry name" value="Haem_peroxidase_animal"/>
</dbReference>
<accession>A0A669QNN8</accession>
<evidence type="ECO:0000256" key="7">
    <source>
        <dbReference type="PIRSR" id="PIRSR619791-2"/>
    </source>
</evidence>
<dbReference type="PROSITE" id="PS50923">
    <property type="entry name" value="SUSHI"/>
    <property type="match status" value="1"/>
</dbReference>
<evidence type="ECO:0000256" key="2">
    <source>
        <dbReference type="ARBA" id="ARBA00022525"/>
    </source>
</evidence>
<keyword evidence="5" id="KW-1015">Disulfide bond</keyword>
<comment type="caution">
    <text evidence="8">Lacks conserved residue(s) required for the propagation of feature annotation.</text>
</comment>
<dbReference type="Pfam" id="PF03098">
    <property type="entry name" value="An_peroxidase"/>
    <property type="match status" value="1"/>
</dbReference>
<dbReference type="Gene3D" id="1.10.640.10">
    <property type="entry name" value="Haem peroxidase domain superfamily, animal type"/>
    <property type="match status" value="2"/>
</dbReference>
<feature type="binding site" description="axial binding residue" evidence="7">
    <location>
        <position position="301"/>
    </location>
    <ligand>
        <name>heme b</name>
        <dbReference type="ChEBI" id="CHEBI:60344"/>
    </ligand>
    <ligandPart>
        <name>Fe</name>
        <dbReference type="ChEBI" id="CHEBI:18248"/>
    </ligandPart>
</feature>
<dbReference type="PRINTS" id="PR00457">
    <property type="entry name" value="ANPEROXIDASE"/>
</dbReference>
<dbReference type="Proteomes" id="UP000472261">
    <property type="component" value="Unplaced"/>
</dbReference>
<feature type="domain" description="Sushi" evidence="9">
    <location>
        <begin position="547"/>
        <end position="603"/>
    </location>
</feature>
<organism evidence="10 11">
    <name type="scientific">Phasianus colchicus</name>
    <name type="common">Common pheasant</name>
    <dbReference type="NCBI Taxonomy" id="9054"/>
    <lineage>
        <taxon>Eukaryota</taxon>
        <taxon>Metazoa</taxon>
        <taxon>Chordata</taxon>
        <taxon>Craniata</taxon>
        <taxon>Vertebrata</taxon>
        <taxon>Euteleostomi</taxon>
        <taxon>Archelosauria</taxon>
        <taxon>Archosauria</taxon>
        <taxon>Dinosauria</taxon>
        <taxon>Saurischia</taxon>
        <taxon>Theropoda</taxon>
        <taxon>Coelurosauria</taxon>
        <taxon>Aves</taxon>
        <taxon>Neognathae</taxon>
        <taxon>Galloanserae</taxon>
        <taxon>Galliformes</taxon>
        <taxon>Phasianidae</taxon>
        <taxon>Phasianinae</taxon>
        <taxon>Phasianus</taxon>
    </lineage>
</organism>
<evidence type="ECO:0000256" key="5">
    <source>
        <dbReference type="ARBA" id="ARBA00023157"/>
    </source>
</evidence>
<sequence length="612" mass="69300">FYTVIILHESSQVLCAAGFNIPNIDKYNLLMSLLFYFYYRNSQGKGTASPTSLLAFSKFPEQDSQDISQAAERMEMSIQVLKQNVCQKHKRSLHPTDLLSADLLTMIANISGCLPYMLPPKCPNNCLANKYRLITGACNNRYHTRWGASNTALARWLPPAYEDGLSQPRGWDPSVQYNGVQLPLVREVTRKIIHTSNDAVTEDNLYSDIIMVWGQYIDHDISFTPQSISRTSFLTGKECQMTCERQNPCFPIKIITLRDYIPKIIGPDAFNQYIGLYKGYDPTVNPTVSNIFATAAFRFGHATIQPIVRRLNAQYLDDPELPHLQLHEVFFSPWRLIKEGGLDPLIRGLLAHPAKLQVQGQLMNEELTDKLFVLSNNGSLDLASLNLQRGRDHGLPGYNDWREFCGLPELETQTDLNTIIANQKITEKIMELYHNPSNIDVWLGGLVEDFLPGARTGPLFACLIGKQMKALRDGDRFWWENDNVFTEAQKNELKKHSLSRVICDNTGISDVPVDAFQLGKFPQDFKHCSNIDGMNLEAWQEIFQEEEMCGTPKHVENGNFVYCSEFGESTVTYSCQHGFQLQGEEQLSCTSKGWNFQAPVCIGISLDICICF</sequence>
<dbReference type="CDD" id="cd00033">
    <property type="entry name" value="CCP"/>
    <property type="match status" value="1"/>
</dbReference>
<evidence type="ECO:0000256" key="8">
    <source>
        <dbReference type="PROSITE-ProRule" id="PRU00302"/>
    </source>
</evidence>
<dbReference type="PROSITE" id="PS50292">
    <property type="entry name" value="PEROXIDASE_3"/>
    <property type="match status" value="1"/>
</dbReference>
<evidence type="ECO:0000256" key="3">
    <source>
        <dbReference type="ARBA" id="ARBA00022729"/>
    </source>
</evidence>